<name>F4KKW9_PORAD</name>
<accession>F4KKW9</accession>
<evidence type="ECO:0008006" key="4">
    <source>
        <dbReference type="Google" id="ProtNLM"/>
    </source>
</evidence>
<dbReference type="EMBL" id="CP002689">
    <property type="protein sequence ID" value="AEE12002.1"/>
    <property type="molecule type" value="Genomic_DNA"/>
</dbReference>
<organism evidence="2 3">
    <name type="scientific">Porphyromonas asaccharolytica (strain ATCC 25260 / DSM 20707 / BCRC 10618 / CCUG 7834 / JCM 6326 / LMG 13178 / VPI 4198 / B440)</name>
    <name type="common">Bacteroides asaccharolyticus</name>
    <dbReference type="NCBI Taxonomy" id="879243"/>
    <lineage>
        <taxon>Bacteria</taxon>
        <taxon>Pseudomonadati</taxon>
        <taxon>Bacteroidota</taxon>
        <taxon>Bacteroidia</taxon>
        <taxon>Bacteroidales</taxon>
        <taxon>Porphyromonadaceae</taxon>
        <taxon>Porphyromonas</taxon>
    </lineage>
</organism>
<evidence type="ECO:0000313" key="3">
    <source>
        <dbReference type="Proteomes" id="UP000006545"/>
    </source>
</evidence>
<dbReference type="RefSeq" id="WP_013759728.1">
    <property type="nucleotide sequence ID" value="NC_015501.1"/>
</dbReference>
<dbReference type="HOGENOM" id="CLU_2509903_0_0_10"/>
<evidence type="ECO:0000256" key="1">
    <source>
        <dbReference type="SAM" id="MobiDB-lite"/>
    </source>
</evidence>
<dbReference type="OrthoDB" id="1013673at2"/>
<reference evidence="3" key="1">
    <citation type="submission" date="2011-04" db="EMBL/GenBank/DDBJ databases">
        <title>The complete genome of Porphyromonas asaccharolytica DSM 20707.</title>
        <authorList>
            <person name="Lucas S."/>
            <person name="Han J."/>
            <person name="Lapidus A."/>
            <person name="Bruce D."/>
            <person name="Goodwin L."/>
            <person name="Pitluck S."/>
            <person name="Peters L."/>
            <person name="Kyrpides N."/>
            <person name="Mavromatis K."/>
            <person name="Ivanova N."/>
            <person name="Ovchinnikova G."/>
            <person name="Pagani I."/>
            <person name="Lu M."/>
            <person name="Detter J.C."/>
            <person name="Tapia R."/>
            <person name="Han C."/>
            <person name="Land M."/>
            <person name="Hauser L."/>
            <person name="Markowitz V."/>
            <person name="Cheng J.-F."/>
            <person name="Hugenholtz P."/>
            <person name="Woyke T."/>
            <person name="Wu D."/>
            <person name="Gronow S."/>
            <person name="Wellnitz S."/>
            <person name="Brambilla E."/>
            <person name="Klenk H.-P."/>
            <person name="Eisen J.A."/>
        </authorList>
    </citation>
    <scope>NUCLEOTIDE SEQUENCE [LARGE SCALE GENOMIC DNA]</scope>
    <source>
        <strain evidence="3">ATCC 25260 / DSM 20707 / VPI 4198</strain>
    </source>
</reference>
<dbReference type="STRING" id="879243.Poras_0048"/>
<proteinExistence type="predicted"/>
<sequence>MKRTLSNVFSNLIVGTLLTLIGCLGFSSCKTRTTQRTSEGDKTEQPDTTTLVKPRPRPDGMGMVMYGTPTTMFEPKQIVEPKEQE</sequence>
<dbReference type="KEGG" id="pah:Poras_0048"/>
<protein>
    <recommendedName>
        <fullName evidence="4">Lipoprotein</fullName>
    </recommendedName>
</protein>
<gene>
    <name evidence="2" type="ordered locus">Poras_0048</name>
</gene>
<dbReference type="Proteomes" id="UP000006545">
    <property type="component" value="Chromosome"/>
</dbReference>
<evidence type="ECO:0000313" key="2">
    <source>
        <dbReference type="EMBL" id="AEE12002.1"/>
    </source>
</evidence>
<feature type="region of interest" description="Disordered" evidence="1">
    <location>
        <begin position="31"/>
        <end position="63"/>
    </location>
</feature>
<keyword evidence="3" id="KW-1185">Reference proteome</keyword>
<dbReference type="AlphaFoldDB" id="F4KKW9"/>
<dbReference type="PROSITE" id="PS51257">
    <property type="entry name" value="PROKAR_LIPOPROTEIN"/>
    <property type="match status" value="1"/>
</dbReference>